<comment type="caution">
    <text evidence="2">The sequence shown here is derived from an EMBL/GenBank/DDBJ whole genome shotgun (WGS) entry which is preliminary data.</text>
</comment>
<proteinExistence type="predicted"/>
<dbReference type="InterPro" id="IPR012338">
    <property type="entry name" value="Beta-lactam/transpept-like"/>
</dbReference>
<organism evidence="2 3">
    <name type="scientific">Adineta steineri</name>
    <dbReference type="NCBI Taxonomy" id="433720"/>
    <lineage>
        <taxon>Eukaryota</taxon>
        <taxon>Metazoa</taxon>
        <taxon>Spiralia</taxon>
        <taxon>Gnathifera</taxon>
        <taxon>Rotifera</taxon>
        <taxon>Eurotatoria</taxon>
        <taxon>Bdelloidea</taxon>
        <taxon>Adinetida</taxon>
        <taxon>Adinetidae</taxon>
        <taxon>Adineta</taxon>
    </lineage>
</organism>
<evidence type="ECO:0000313" key="2">
    <source>
        <dbReference type="EMBL" id="CAF0727543.1"/>
    </source>
</evidence>
<reference evidence="2" key="1">
    <citation type="submission" date="2021-02" db="EMBL/GenBank/DDBJ databases">
        <authorList>
            <person name="Nowell W R."/>
        </authorList>
    </citation>
    <scope>NUCLEOTIDE SEQUENCE</scope>
</reference>
<dbReference type="Gene3D" id="3.40.710.10">
    <property type="entry name" value="DD-peptidase/beta-lactamase superfamily"/>
    <property type="match status" value="1"/>
</dbReference>
<gene>
    <name evidence="2" type="ORF">JYZ213_LOCUS910</name>
</gene>
<sequence>MEIFDLYRSLSTKHTTKNINIMKLQLQLYTTPNKTIPIPRPLPSSIFLRNDQAATGPAGYIACTMQDWVKFLRAHVIGVSTGYLTAATADKLKRPFIGVEGYGLGVQAYNRTWATPGQALVHGGDIFGHETVFWMTPGRDLIVAVFTNCLSVNKTGLALDNAASLLLARYV</sequence>
<evidence type="ECO:0000313" key="3">
    <source>
        <dbReference type="Proteomes" id="UP000663845"/>
    </source>
</evidence>
<dbReference type="AlphaFoldDB" id="A0A813MTJ1"/>
<feature type="domain" description="Beta-lactamase-related" evidence="1">
    <location>
        <begin position="47"/>
        <end position="156"/>
    </location>
</feature>
<name>A0A813MTJ1_9BILA</name>
<dbReference type="SUPFAM" id="SSF56601">
    <property type="entry name" value="beta-lactamase/transpeptidase-like"/>
    <property type="match status" value="1"/>
</dbReference>
<protein>
    <recommendedName>
        <fullName evidence="1">Beta-lactamase-related domain-containing protein</fullName>
    </recommendedName>
</protein>
<accession>A0A813MTJ1</accession>
<dbReference type="Proteomes" id="UP000663845">
    <property type="component" value="Unassembled WGS sequence"/>
</dbReference>
<evidence type="ECO:0000259" key="1">
    <source>
        <dbReference type="Pfam" id="PF00144"/>
    </source>
</evidence>
<dbReference type="InterPro" id="IPR001466">
    <property type="entry name" value="Beta-lactam-related"/>
</dbReference>
<dbReference type="Pfam" id="PF00144">
    <property type="entry name" value="Beta-lactamase"/>
    <property type="match status" value="1"/>
</dbReference>
<dbReference type="EMBL" id="CAJNOG010000004">
    <property type="protein sequence ID" value="CAF0727543.1"/>
    <property type="molecule type" value="Genomic_DNA"/>
</dbReference>